<keyword evidence="3" id="KW-1185">Reference proteome</keyword>
<name>A0A1H5AKB5_PSEAG</name>
<dbReference type="PANTHER" id="PTHR30093:SF47">
    <property type="entry name" value="TYPE IV PILUS NON-CORE MINOR PILIN PILE"/>
    <property type="match status" value="1"/>
</dbReference>
<evidence type="ECO:0000313" key="3">
    <source>
        <dbReference type="Proteomes" id="UP000242849"/>
    </source>
</evidence>
<organism evidence="2 3">
    <name type="scientific">Pseudomonas anguilliseptica</name>
    <dbReference type="NCBI Taxonomy" id="53406"/>
    <lineage>
        <taxon>Bacteria</taxon>
        <taxon>Pseudomonadati</taxon>
        <taxon>Pseudomonadota</taxon>
        <taxon>Gammaproteobacteria</taxon>
        <taxon>Pseudomonadales</taxon>
        <taxon>Pseudomonadaceae</taxon>
        <taxon>Pseudomonas</taxon>
    </lineage>
</organism>
<dbReference type="STRING" id="53406.SAMN05421553_2628"/>
<dbReference type="NCBIfam" id="TIGR02532">
    <property type="entry name" value="IV_pilin_GFxxxE"/>
    <property type="match status" value="1"/>
</dbReference>
<dbReference type="Pfam" id="PF07963">
    <property type="entry name" value="N_methyl"/>
    <property type="match status" value="1"/>
</dbReference>
<keyword evidence="1" id="KW-1133">Transmembrane helix</keyword>
<dbReference type="InterPro" id="IPR012902">
    <property type="entry name" value="N_methyl_site"/>
</dbReference>
<dbReference type="Proteomes" id="UP000242849">
    <property type="component" value="Unassembled WGS sequence"/>
</dbReference>
<keyword evidence="1" id="KW-0472">Membrane</keyword>
<dbReference type="SUPFAM" id="SSF54523">
    <property type="entry name" value="Pili subunits"/>
    <property type="match status" value="1"/>
</dbReference>
<evidence type="ECO:0000256" key="1">
    <source>
        <dbReference type="SAM" id="Phobius"/>
    </source>
</evidence>
<dbReference type="AlphaFoldDB" id="A0A1H5AKB5"/>
<sequence>MRGFTLIELLIVVAIVGILAAIAYPSYQEYVRKGNRTDATTALLQVSQTLERCFTQFSTYNNANCSVQNAGTVDSAERLYTIGIASAATTYTLTATPVAGRAQASDGKCATLTLTHLGLKGATGTASTECWK</sequence>
<gene>
    <name evidence="2" type="ORF">SAMN05421553_2628</name>
</gene>
<feature type="transmembrane region" description="Helical" evidence="1">
    <location>
        <begin position="6"/>
        <end position="27"/>
    </location>
</feature>
<reference evidence="3" key="1">
    <citation type="submission" date="2016-10" db="EMBL/GenBank/DDBJ databases">
        <authorList>
            <person name="Varghese N."/>
            <person name="Submissions S."/>
        </authorList>
    </citation>
    <scope>NUCLEOTIDE SEQUENCE [LARGE SCALE GENOMIC DNA]</scope>
    <source>
        <strain evidence="3">DSM 12111</strain>
    </source>
</reference>
<dbReference type="Gene3D" id="3.30.700.10">
    <property type="entry name" value="Glycoprotein, Type 4 Pilin"/>
    <property type="match status" value="1"/>
</dbReference>
<dbReference type="PANTHER" id="PTHR30093">
    <property type="entry name" value="GENERAL SECRETION PATHWAY PROTEIN G"/>
    <property type="match status" value="1"/>
</dbReference>
<dbReference type="GO" id="GO:0043683">
    <property type="term" value="P:type IV pilus assembly"/>
    <property type="evidence" value="ECO:0007669"/>
    <property type="project" value="InterPro"/>
</dbReference>
<dbReference type="InterPro" id="IPR045584">
    <property type="entry name" value="Pilin-like"/>
</dbReference>
<accession>A0A1H5AKB5</accession>
<keyword evidence="1" id="KW-0812">Transmembrane</keyword>
<dbReference type="PROSITE" id="PS00409">
    <property type="entry name" value="PROKAR_NTER_METHYL"/>
    <property type="match status" value="1"/>
</dbReference>
<dbReference type="InterPro" id="IPR031982">
    <property type="entry name" value="PilE-like"/>
</dbReference>
<proteinExistence type="predicted"/>
<dbReference type="Pfam" id="PF16732">
    <property type="entry name" value="ComP_DUS"/>
    <property type="match status" value="1"/>
</dbReference>
<dbReference type="EMBL" id="FNSC01000001">
    <property type="protein sequence ID" value="SED42348.1"/>
    <property type="molecule type" value="Genomic_DNA"/>
</dbReference>
<protein>
    <submittedName>
        <fullName evidence="2">Type IV pilus assembly protein PilE</fullName>
    </submittedName>
</protein>
<evidence type="ECO:0000313" key="2">
    <source>
        <dbReference type="EMBL" id="SED42348.1"/>
    </source>
</evidence>